<organism evidence="1 2">
    <name type="scientific">Dermacentor silvarum</name>
    <name type="common">Tick</name>
    <dbReference type="NCBI Taxonomy" id="543639"/>
    <lineage>
        <taxon>Eukaryota</taxon>
        <taxon>Metazoa</taxon>
        <taxon>Ecdysozoa</taxon>
        <taxon>Arthropoda</taxon>
        <taxon>Chelicerata</taxon>
        <taxon>Arachnida</taxon>
        <taxon>Acari</taxon>
        <taxon>Parasitiformes</taxon>
        <taxon>Ixodida</taxon>
        <taxon>Ixodoidea</taxon>
        <taxon>Ixodidae</taxon>
        <taxon>Rhipicephalinae</taxon>
        <taxon>Dermacentor</taxon>
    </lineage>
</organism>
<protein>
    <submittedName>
        <fullName evidence="1">Uncharacterized protein</fullName>
    </submittedName>
</protein>
<keyword evidence="2" id="KW-1185">Reference proteome</keyword>
<dbReference type="EMBL" id="CM023476">
    <property type="protein sequence ID" value="KAH7942223.1"/>
    <property type="molecule type" value="Genomic_DNA"/>
</dbReference>
<sequence>MLGSSQTAVISFEGKIVPRYVYYYGSETRCYLHRSSRQVCYKCFKPRRMADVCPTPDAVVCSNCRTSHRGRTHLRAQVYAMQGSTPHMGKGVQGMPQETEEPTGEKTRGTRRRIQEHRRTWPDQETLVQ</sequence>
<dbReference type="Proteomes" id="UP000821865">
    <property type="component" value="Chromosome 7"/>
</dbReference>
<comment type="caution">
    <text evidence="1">The sequence shown here is derived from an EMBL/GenBank/DDBJ whole genome shotgun (WGS) entry which is preliminary data.</text>
</comment>
<evidence type="ECO:0000313" key="2">
    <source>
        <dbReference type="Proteomes" id="UP000821865"/>
    </source>
</evidence>
<name>A0ACB8CHF8_DERSI</name>
<accession>A0ACB8CHF8</accession>
<proteinExistence type="predicted"/>
<reference evidence="1" key="1">
    <citation type="submission" date="2020-05" db="EMBL/GenBank/DDBJ databases">
        <title>Large-scale comparative analyses of tick genomes elucidate their genetic diversity and vector capacities.</title>
        <authorList>
            <person name="Jia N."/>
            <person name="Wang J."/>
            <person name="Shi W."/>
            <person name="Du L."/>
            <person name="Sun Y."/>
            <person name="Zhan W."/>
            <person name="Jiang J."/>
            <person name="Wang Q."/>
            <person name="Zhang B."/>
            <person name="Ji P."/>
            <person name="Sakyi L.B."/>
            <person name="Cui X."/>
            <person name="Yuan T."/>
            <person name="Jiang B."/>
            <person name="Yang W."/>
            <person name="Lam T.T.-Y."/>
            <person name="Chang Q."/>
            <person name="Ding S."/>
            <person name="Wang X."/>
            <person name="Zhu J."/>
            <person name="Ruan X."/>
            <person name="Zhao L."/>
            <person name="Wei J."/>
            <person name="Que T."/>
            <person name="Du C."/>
            <person name="Cheng J."/>
            <person name="Dai P."/>
            <person name="Han X."/>
            <person name="Huang E."/>
            <person name="Gao Y."/>
            <person name="Liu J."/>
            <person name="Shao H."/>
            <person name="Ye R."/>
            <person name="Li L."/>
            <person name="Wei W."/>
            <person name="Wang X."/>
            <person name="Wang C."/>
            <person name="Yang T."/>
            <person name="Huo Q."/>
            <person name="Li W."/>
            <person name="Guo W."/>
            <person name="Chen H."/>
            <person name="Zhou L."/>
            <person name="Ni X."/>
            <person name="Tian J."/>
            <person name="Zhou Y."/>
            <person name="Sheng Y."/>
            <person name="Liu T."/>
            <person name="Pan Y."/>
            <person name="Xia L."/>
            <person name="Li J."/>
            <person name="Zhao F."/>
            <person name="Cao W."/>
        </authorList>
    </citation>
    <scope>NUCLEOTIDE SEQUENCE</scope>
    <source>
        <strain evidence="1">Dsil-2018</strain>
    </source>
</reference>
<gene>
    <name evidence="1" type="ORF">HPB49_022196</name>
</gene>
<evidence type="ECO:0000313" key="1">
    <source>
        <dbReference type="EMBL" id="KAH7942223.1"/>
    </source>
</evidence>